<dbReference type="Proteomes" id="UP000027222">
    <property type="component" value="Unassembled WGS sequence"/>
</dbReference>
<accession>A0A067T3P4</accession>
<dbReference type="OrthoDB" id="3094001at2759"/>
<name>A0A067T3P4_GALM3</name>
<dbReference type="HOGENOM" id="CLU_122476_0_0_1"/>
<dbReference type="EMBL" id="KL142376">
    <property type="protein sequence ID" value="KDR77761.1"/>
    <property type="molecule type" value="Genomic_DNA"/>
</dbReference>
<dbReference type="AlphaFoldDB" id="A0A067T3P4"/>
<gene>
    <name evidence="1" type="ORF">GALMADRAFT_138820</name>
</gene>
<proteinExistence type="predicted"/>
<protein>
    <submittedName>
        <fullName evidence="1">Uncharacterized protein</fullName>
    </submittedName>
</protein>
<evidence type="ECO:0000313" key="2">
    <source>
        <dbReference type="Proteomes" id="UP000027222"/>
    </source>
</evidence>
<keyword evidence="2" id="KW-1185">Reference proteome</keyword>
<reference evidence="2" key="1">
    <citation type="journal article" date="2014" name="Proc. Natl. Acad. Sci. U.S.A.">
        <title>Extensive sampling of basidiomycete genomes demonstrates inadequacy of the white-rot/brown-rot paradigm for wood decay fungi.</title>
        <authorList>
            <person name="Riley R."/>
            <person name="Salamov A.A."/>
            <person name="Brown D.W."/>
            <person name="Nagy L.G."/>
            <person name="Floudas D."/>
            <person name="Held B.W."/>
            <person name="Levasseur A."/>
            <person name="Lombard V."/>
            <person name="Morin E."/>
            <person name="Otillar R."/>
            <person name="Lindquist E.A."/>
            <person name="Sun H."/>
            <person name="LaButti K.M."/>
            <person name="Schmutz J."/>
            <person name="Jabbour D."/>
            <person name="Luo H."/>
            <person name="Baker S.E."/>
            <person name="Pisabarro A.G."/>
            <person name="Walton J.D."/>
            <person name="Blanchette R.A."/>
            <person name="Henrissat B."/>
            <person name="Martin F."/>
            <person name="Cullen D."/>
            <person name="Hibbett D.S."/>
            <person name="Grigoriev I.V."/>
        </authorList>
    </citation>
    <scope>NUCLEOTIDE SEQUENCE [LARGE SCALE GENOMIC DNA]</scope>
    <source>
        <strain evidence="2">CBS 339.88</strain>
    </source>
</reference>
<organism evidence="1 2">
    <name type="scientific">Galerina marginata (strain CBS 339.88)</name>
    <dbReference type="NCBI Taxonomy" id="685588"/>
    <lineage>
        <taxon>Eukaryota</taxon>
        <taxon>Fungi</taxon>
        <taxon>Dikarya</taxon>
        <taxon>Basidiomycota</taxon>
        <taxon>Agaricomycotina</taxon>
        <taxon>Agaricomycetes</taxon>
        <taxon>Agaricomycetidae</taxon>
        <taxon>Agaricales</taxon>
        <taxon>Agaricineae</taxon>
        <taxon>Strophariaceae</taxon>
        <taxon>Galerina</taxon>
    </lineage>
</organism>
<evidence type="ECO:0000313" key="1">
    <source>
        <dbReference type="EMBL" id="KDR77761.1"/>
    </source>
</evidence>
<sequence length="158" mass="17759">MPATRTPHPAPYVTLQADPRNLSTLATPYLGPLSAANPDLDGLDKVQALRFIKIKVSRLIKFIAPASPRKQPPHKRRHIEFEPRLDYGFSGQLQAGRWYQSCYTCEGYVLQYITDPLDPDLLTGGSELGILYDTLNEIKRYEDGATPPTGTARTRVRY</sequence>